<proteinExistence type="predicted"/>
<name>A0A0D9V2V6_9ORYZ</name>
<dbReference type="HOGENOM" id="CLU_097344_0_0_1"/>
<evidence type="ECO:0000313" key="1">
    <source>
        <dbReference type="EnsemblPlants" id="LPERR01G19380.1"/>
    </source>
</evidence>
<dbReference type="EnsemblPlants" id="LPERR01G19380.1">
    <property type="protein sequence ID" value="LPERR01G19380.1"/>
    <property type="gene ID" value="LPERR01G19380"/>
</dbReference>
<keyword evidence="2" id="KW-1185">Reference proteome</keyword>
<dbReference type="AlphaFoldDB" id="A0A0D9V2V6"/>
<reference evidence="2" key="2">
    <citation type="submission" date="2013-12" db="EMBL/GenBank/DDBJ databases">
        <authorList>
            <person name="Yu Y."/>
            <person name="Lee S."/>
            <person name="de Baynast K."/>
            <person name="Wissotski M."/>
            <person name="Liu L."/>
            <person name="Talag J."/>
            <person name="Goicoechea J."/>
            <person name="Angelova A."/>
            <person name="Jetty R."/>
            <person name="Kudrna D."/>
            <person name="Golser W."/>
            <person name="Rivera L."/>
            <person name="Zhang J."/>
            <person name="Wing R."/>
        </authorList>
    </citation>
    <scope>NUCLEOTIDE SEQUENCE</scope>
</reference>
<reference evidence="1" key="3">
    <citation type="submission" date="2015-04" db="UniProtKB">
        <authorList>
            <consortium name="EnsemblPlants"/>
        </authorList>
    </citation>
    <scope>IDENTIFICATION</scope>
</reference>
<accession>A0A0D9V2V6</accession>
<dbReference type="Gramene" id="LPERR01G19380.1">
    <property type="protein sequence ID" value="LPERR01G19380.1"/>
    <property type="gene ID" value="LPERR01G19380"/>
</dbReference>
<evidence type="ECO:0000313" key="2">
    <source>
        <dbReference type="Proteomes" id="UP000032180"/>
    </source>
</evidence>
<dbReference type="Proteomes" id="UP000032180">
    <property type="component" value="Chromosome 1"/>
</dbReference>
<sequence length="190" mass="21121">MASLYTPQLTRCRVATDGGVVRDCVDHEGKLLVVRREDCRRRFFFRGDNNNDDDDDAQQRECIRIDGEVFPLMEEKTVAAPGAGGNNAAVRCVEYVEDDGSALLLTVTVKGEGKEQKQKVAVVDARSGEVRVLGCSGSYYDSGYYDRDTGTVQHVVEVQVQVQGGGRESYMLLVSVRKELARIVRIKRLN</sequence>
<organism evidence="1 2">
    <name type="scientific">Leersia perrieri</name>
    <dbReference type="NCBI Taxonomy" id="77586"/>
    <lineage>
        <taxon>Eukaryota</taxon>
        <taxon>Viridiplantae</taxon>
        <taxon>Streptophyta</taxon>
        <taxon>Embryophyta</taxon>
        <taxon>Tracheophyta</taxon>
        <taxon>Spermatophyta</taxon>
        <taxon>Magnoliopsida</taxon>
        <taxon>Liliopsida</taxon>
        <taxon>Poales</taxon>
        <taxon>Poaceae</taxon>
        <taxon>BOP clade</taxon>
        <taxon>Oryzoideae</taxon>
        <taxon>Oryzeae</taxon>
        <taxon>Oryzinae</taxon>
        <taxon>Leersia</taxon>
    </lineage>
</organism>
<protein>
    <submittedName>
        <fullName evidence="1">Uncharacterized protein</fullName>
    </submittedName>
</protein>
<reference evidence="1 2" key="1">
    <citation type="submission" date="2012-08" db="EMBL/GenBank/DDBJ databases">
        <title>Oryza genome evolution.</title>
        <authorList>
            <person name="Wing R.A."/>
        </authorList>
    </citation>
    <scope>NUCLEOTIDE SEQUENCE</scope>
</reference>